<evidence type="ECO:0000256" key="1">
    <source>
        <dbReference type="SAM" id="MobiDB-lite"/>
    </source>
</evidence>
<protein>
    <submittedName>
        <fullName evidence="2">Uncharacterized protein</fullName>
    </submittedName>
</protein>
<evidence type="ECO:0000313" key="2">
    <source>
        <dbReference type="EMBL" id="CAA9527810.1"/>
    </source>
</evidence>
<feature type="compositionally biased region" description="Low complexity" evidence="1">
    <location>
        <begin position="65"/>
        <end position="74"/>
    </location>
</feature>
<accession>A0A6J4TMK0</accession>
<dbReference type="AlphaFoldDB" id="A0A6J4TMK0"/>
<name>A0A6J4TMK0_9ACTN</name>
<feature type="non-terminal residue" evidence="2">
    <location>
        <position position="83"/>
    </location>
</feature>
<reference evidence="2" key="1">
    <citation type="submission" date="2020-02" db="EMBL/GenBank/DDBJ databases">
        <authorList>
            <person name="Meier V. D."/>
        </authorList>
    </citation>
    <scope>NUCLEOTIDE SEQUENCE</scope>
    <source>
        <strain evidence="2">AVDCRST_MAG30</strain>
    </source>
</reference>
<sequence>CRTDRACARWRRSCSRERWSPGAAATLHRRRTSTAASPARRARRPSAAWPSRAGASRWRPRSGSRGRPTTPRPAHCWRDPRRR</sequence>
<proteinExistence type="predicted"/>
<feature type="non-terminal residue" evidence="2">
    <location>
        <position position="1"/>
    </location>
</feature>
<organism evidence="2">
    <name type="scientific">uncultured Solirubrobacteraceae bacterium</name>
    <dbReference type="NCBI Taxonomy" id="1162706"/>
    <lineage>
        <taxon>Bacteria</taxon>
        <taxon>Bacillati</taxon>
        <taxon>Actinomycetota</taxon>
        <taxon>Thermoleophilia</taxon>
        <taxon>Solirubrobacterales</taxon>
        <taxon>Solirubrobacteraceae</taxon>
        <taxon>environmental samples</taxon>
    </lineage>
</organism>
<gene>
    <name evidence="2" type="ORF">AVDCRST_MAG30-3514</name>
</gene>
<dbReference type="EMBL" id="CADCVS010000461">
    <property type="protein sequence ID" value="CAA9527810.1"/>
    <property type="molecule type" value="Genomic_DNA"/>
</dbReference>
<feature type="region of interest" description="Disordered" evidence="1">
    <location>
        <begin position="18"/>
        <end position="83"/>
    </location>
</feature>
<feature type="compositionally biased region" description="Low complexity" evidence="1">
    <location>
        <begin position="33"/>
        <end position="57"/>
    </location>
</feature>